<proteinExistence type="inferred from homology"/>
<accession>A0A2M4AM82</accession>
<evidence type="ECO:0000256" key="3">
    <source>
        <dbReference type="ARBA" id="ARBA00023246"/>
    </source>
</evidence>
<evidence type="ECO:0000259" key="7">
    <source>
        <dbReference type="PROSITE" id="PS50278"/>
    </source>
</evidence>
<dbReference type="PROSITE" id="PS50278">
    <property type="entry name" value="PDGF_2"/>
    <property type="match status" value="1"/>
</dbReference>
<evidence type="ECO:0000256" key="6">
    <source>
        <dbReference type="SAM" id="SignalP"/>
    </source>
</evidence>
<keyword evidence="6" id="KW-0732">Signal</keyword>
<dbReference type="AlphaFoldDB" id="A0A2M4AM82"/>
<protein>
    <submittedName>
        <fullName evidence="8">Putative vascular endothelial growth factor</fullName>
    </submittedName>
</protein>
<dbReference type="GO" id="GO:0016020">
    <property type="term" value="C:membrane"/>
    <property type="evidence" value="ECO:0007669"/>
    <property type="project" value="InterPro"/>
</dbReference>
<reference evidence="8" key="1">
    <citation type="submission" date="2018-01" db="EMBL/GenBank/DDBJ databases">
        <title>An insight into the sialome of Amazonian anophelines.</title>
        <authorList>
            <person name="Ribeiro J.M."/>
            <person name="Scarpassa V."/>
            <person name="Calvo E."/>
        </authorList>
    </citation>
    <scope>NUCLEOTIDE SEQUENCE</scope>
    <source>
        <tissue evidence="8">Salivary glands</tissue>
    </source>
</reference>
<dbReference type="SUPFAM" id="SSF57501">
    <property type="entry name" value="Cystine-knot cytokines"/>
    <property type="match status" value="1"/>
</dbReference>
<name>A0A2M4AM82_9DIPT</name>
<organism evidence="8">
    <name type="scientific">Anopheles triannulatus</name>
    <dbReference type="NCBI Taxonomy" id="58253"/>
    <lineage>
        <taxon>Eukaryota</taxon>
        <taxon>Metazoa</taxon>
        <taxon>Ecdysozoa</taxon>
        <taxon>Arthropoda</taxon>
        <taxon>Hexapoda</taxon>
        <taxon>Insecta</taxon>
        <taxon>Pterygota</taxon>
        <taxon>Neoptera</taxon>
        <taxon>Endopterygota</taxon>
        <taxon>Diptera</taxon>
        <taxon>Nematocera</taxon>
        <taxon>Culicoidea</taxon>
        <taxon>Culicidae</taxon>
        <taxon>Anophelinae</taxon>
        <taxon>Anopheles</taxon>
    </lineage>
</organism>
<evidence type="ECO:0000256" key="4">
    <source>
        <dbReference type="RuleBase" id="RU003818"/>
    </source>
</evidence>
<feature type="domain" description="Platelet-derived growth factor (PDGF) family profile" evidence="7">
    <location>
        <begin position="163"/>
        <end position="253"/>
    </location>
</feature>
<comment type="similarity">
    <text evidence="1 4">Belongs to the PDGF/VEGF growth factor family.</text>
</comment>
<feature type="chain" id="PRO_5014973322" evidence="6">
    <location>
        <begin position="29"/>
        <end position="358"/>
    </location>
</feature>
<dbReference type="GO" id="GO:0005615">
    <property type="term" value="C:extracellular space"/>
    <property type="evidence" value="ECO:0007669"/>
    <property type="project" value="TreeGrafter"/>
</dbReference>
<dbReference type="GO" id="GO:0008284">
    <property type="term" value="P:positive regulation of cell population proliferation"/>
    <property type="evidence" value="ECO:0007669"/>
    <property type="project" value="TreeGrafter"/>
</dbReference>
<keyword evidence="2 4" id="KW-0339">Growth factor</keyword>
<dbReference type="InterPro" id="IPR029034">
    <property type="entry name" value="Cystine-knot_cytokine"/>
</dbReference>
<dbReference type="GO" id="GO:0051781">
    <property type="term" value="P:positive regulation of cell division"/>
    <property type="evidence" value="ECO:0007669"/>
    <property type="project" value="UniProtKB-KW"/>
</dbReference>
<evidence type="ECO:0000256" key="1">
    <source>
        <dbReference type="ARBA" id="ARBA00006686"/>
    </source>
</evidence>
<dbReference type="SMART" id="SM00141">
    <property type="entry name" value="PDGF"/>
    <property type="match status" value="1"/>
</dbReference>
<dbReference type="GO" id="GO:0008083">
    <property type="term" value="F:growth factor activity"/>
    <property type="evidence" value="ECO:0007669"/>
    <property type="project" value="UniProtKB-KW"/>
</dbReference>
<sequence>MQDKMATVRLPVLATVALVATVAMMVHGQQSADPGRHVGAIIFPDELNDRYERDKPPVVATDGGGGTGLAAAKEKRELAAHTTDHGDYLDDNAAAAGGDDDDDGPGALADYDIGVARARFLSELKSTADLIGQLDPDSIDARIFNDAGGEYTGRDMGENPKPASCEPQPELVSLRPENLTGTRYYYFPTCTRVNRCSGCCNTNQLVCEAVTTRKILYKVMIMEYRAGKKDRFSHLELVPTEEHVKCKCLCRVRESHCNELQVYNPNNCRCECTNRDDRNRCVQERQLKQWNPDTCRCECLPRTEECTSGSHYDRSACKCLPSQQQQQQTPWAGWARNRTLEDRRRLIVKPMPVTSGSN</sequence>
<dbReference type="InterPro" id="IPR000072">
    <property type="entry name" value="PDGF/VEGF_dom"/>
</dbReference>
<dbReference type="PANTHER" id="PTHR11633:SF1">
    <property type="entry name" value="LD28763P"/>
    <property type="match status" value="1"/>
</dbReference>
<dbReference type="GO" id="GO:0070851">
    <property type="term" value="F:growth factor receptor binding"/>
    <property type="evidence" value="ECO:0007669"/>
    <property type="project" value="TreeGrafter"/>
</dbReference>
<keyword evidence="3" id="KW-0497">Mitogen</keyword>
<dbReference type="EMBL" id="GGFK01008585">
    <property type="protein sequence ID" value="MBW41906.1"/>
    <property type="molecule type" value="Transcribed_RNA"/>
</dbReference>
<dbReference type="PANTHER" id="PTHR11633">
    <property type="entry name" value="PLATELET-DERIVED GROWTH FACTOR"/>
    <property type="match status" value="1"/>
</dbReference>
<evidence type="ECO:0000256" key="5">
    <source>
        <dbReference type="SAM" id="MobiDB-lite"/>
    </source>
</evidence>
<evidence type="ECO:0000256" key="2">
    <source>
        <dbReference type="ARBA" id="ARBA00023030"/>
    </source>
</evidence>
<feature type="signal peptide" evidence="6">
    <location>
        <begin position="1"/>
        <end position="28"/>
    </location>
</feature>
<feature type="region of interest" description="Disordered" evidence="5">
    <location>
        <begin position="77"/>
        <end position="103"/>
    </location>
</feature>
<feature type="compositionally biased region" description="Basic and acidic residues" evidence="5">
    <location>
        <begin position="77"/>
        <end position="88"/>
    </location>
</feature>
<dbReference type="Pfam" id="PF00341">
    <property type="entry name" value="PDGF"/>
    <property type="match status" value="1"/>
</dbReference>
<dbReference type="Gene3D" id="2.10.90.10">
    <property type="entry name" value="Cystine-knot cytokines"/>
    <property type="match status" value="1"/>
</dbReference>
<evidence type="ECO:0000313" key="8">
    <source>
        <dbReference type="EMBL" id="MBW41906.1"/>
    </source>
</evidence>